<name>A0AA88YMM7_PINIB</name>
<evidence type="ECO:0000256" key="1">
    <source>
        <dbReference type="SAM" id="MobiDB-lite"/>
    </source>
</evidence>
<evidence type="ECO:0000259" key="2">
    <source>
        <dbReference type="Pfam" id="PF25900"/>
    </source>
</evidence>
<evidence type="ECO:0000313" key="3">
    <source>
        <dbReference type="EMBL" id="KAK3101724.1"/>
    </source>
</evidence>
<sequence length="278" mass="30849">MQTHMTDKIRITLSPRSDGKFTEIDAVSVLGFAKLPESAYLILLLSLRVKKGAEKMKERNEDGRSSANQIKGPPDVYPNYGDSVGAWKQAAGQVMCDCNSPLGSATATTISDGEEKPEQVKFGKAVFVEEIRIYETLNCGAVKQIQALSPGHKWVTVWETADVEVITHSRIFIPEFKVKLNRTIFLKRIFIYETNNGGGVTAIQGFYFNGLWQTIWSKGMTENISGSRIFAPEFKMQTQKTDQIRITISSNPDGKFTEIDAVSALGFDKIPGKKAIDN</sequence>
<dbReference type="EMBL" id="VSWD01000005">
    <property type="protein sequence ID" value="KAK3101724.1"/>
    <property type="molecule type" value="Genomic_DNA"/>
</dbReference>
<dbReference type="InterPro" id="IPR058897">
    <property type="entry name" value="PAPPA_SD_C"/>
</dbReference>
<reference evidence="3" key="1">
    <citation type="submission" date="2019-08" db="EMBL/GenBank/DDBJ databases">
        <title>The improved chromosome-level genome for the pearl oyster Pinctada fucata martensii using PacBio sequencing and Hi-C.</title>
        <authorList>
            <person name="Zheng Z."/>
        </authorList>
    </citation>
    <scope>NUCLEOTIDE SEQUENCE</scope>
    <source>
        <strain evidence="3">ZZ-2019</strain>
        <tissue evidence="3">Adductor muscle</tissue>
    </source>
</reference>
<proteinExistence type="predicted"/>
<keyword evidence="4" id="KW-1185">Reference proteome</keyword>
<feature type="domain" description="Pappalysin-1 SD scarf" evidence="2">
    <location>
        <begin position="55"/>
        <end position="203"/>
    </location>
</feature>
<dbReference type="Pfam" id="PF25900">
    <property type="entry name" value="PAPPA"/>
    <property type="match status" value="1"/>
</dbReference>
<organism evidence="3 4">
    <name type="scientific">Pinctada imbricata</name>
    <name type="common">Atlantic pearl-oyster</name>
    <name type="synonym">Pinctada martensii</name>
    <dbReference type="NCBI Taxonomy" id="66713"/>
    <lineage>
        <taxon>Eukaryota</taxon>
        <taxon>Metazoa</taxon>
        <taxon>Spiralia</taxon>
        <taxon>Lophotrochozoa</taxon>
        <taxon>Mollusca</taxon>
        <taxon>Bivalvia</taxon>
        <taxon>Autobranchia</taxon>
        <taxon>Pteriomorphia</taxon>
        <taxon>Pterioida</taxon>
        <taxon>Pterioidea</taxon>
        <taxon>Pteriidae</taxon>
        <taxon>Pinctada</taxon>
    </lineage>
</organism>
<evidence type="ECO:0000313" key="4">
    <source>
        <dbReference type="Proteomes" id="UP001186944"/>
    </source>
</evidence>
<protein>
    <recommendedName>
        <fullName evidence="2">Pappalysin-1 SD scarf domain-containing protein</fullName>
    </recommendedName>
</protein>
<dbReference type="Proteomes" id="UP001186944">
    <property type="component" value="Unassembled WGS sequence"/>
</dbReference>
<comment type="caution">
    <text evidence="3">The sequence shown here is derived from an EMBL/GenBank/DDBJ whole genome shotgun (WGS) entry which is preliminary data.</text>
</comment>
<dbReference type="AlphaFoldDB" id="A0AA88YMM7"/>
<accession>A0AA88YMM7</accession>
<gene>
    <name evidence="3" type="ORF">FSP39_005854</name>
</gene>
<feature type="region of interest" description="Disordered" evidence="1">
    <location>
        <begin position="56"/>
        <end position="76"/>
    </location>
</feature>